<dbReference type="PANTHER" id="PTHR43428:SF1">
    <property type="entry name" value="ARSENATE REDUCTASE"/>
    <property type="match status" value="1"/>
</dbReference>
<sequence>MTKPTLLFVCTHNAGRSALGAALAREQAGDRAVVLSAGVNPAETASAGTIASLAEIGIDDSAHVPTKVTEELVRNATVVISMKPGLDLPEVDGVAYETWDLPNPQGWEAPAIRPLRDHIGDRVTELLDRVAPA</sequence>
<dbReference type="SUPFAM" id="SSF52788">
    <property type="entry name" value="Phosphotyrosine protein phosphatases I"/>
    <property type="match status" value="1"/>
</dbReference>
<proteinExistence type="predicted"/>
<dbReference type="InterPro" id="IPR036196">
    <property type="entry name" value="Ptyr_pPase_sf"/>
</dbReference>
<dbReference type="Gene3D" id="3.40.50.2300">
    <property type="match status" value="1"/>
</dbReference>
<keyword evidence="1" id="KW-0059">Arsenical resistance</keyword>
<dbReference type="Pfam" id="PF01451">
    <property type="entry name" value="LMWPc"/>
    <property type="match status" value="1"/>
</dbReference>
<name>A0A6J6SK24_9ZZZZ</name>
<evidence type="ECO:0000313" key="3">
    <source>
        <dbReference type="EMBL" id="CAB4735234.1"/>
    </source>
</evidence>
<organism evidence="3">
    <name type="scientific">freshwater metagenome</name>
    <dbReference type="NCBI Taxonomy" id="449393"/>
    <lineage>
        <taxon>unclassified sequences</taxon>
        <taxon>metagenomes</taxon>
        <taxon>ecological metagenomes</taxon>
    </lineage>
</organism>
<evidence type="ECO:0000259" key="2">
    <source>
        <dbReference type="SMART" id="SM00226"/>
    </source>
</evidence>
<dbReference type="EMBL" id="CAEZXR010000472">
    <property type="protein sequence ID" value="CAB4735234.1"/>
    <property type="molecule type" value="Genomic_DNA"/>
</dbReference>
<accession>A0A6J6SK24</accession>
<dbReference type="PANTHER" id="PTHR43428">
    <property type="entry name" value="ARSENATE REDUCTASE"/>
    <property type="match status" value="1"/>
</dbReference>
<dbReference type="InterPro" id="IPR023485">
    <property type="entry name" value="Ptyr_pPase"/>
</dbReference>
<dbReference type="SMART" id="SM00226">
    <property type="entry name" value="LMWPc"/>
    <property type="match status" value="1"/>
</dbReference>
<feature type="domain" description="Phosphotyrosine protein phosphatase I" evidence="2">
    <location>
        <begin position="4"/>
        <end position="129"/>
    </location>
</feature>
<reference evidence="3" key="1">
    <citation type="submission" date="2020-05" db="EMBL/GenBank/DDBJ databases">
        <authorList>
            <person name="Chiriac C."/>
            <person name="Salcher M."/>
            <person name="Ghai R."/>
            <person name="Kavagutti S V."/>
        </authorList>
    </citation>
    <scope>NUCLEOTIDE SEQUENCE</scope>
</reference>
<protein>
    <submittedName>
        <fullName evidence="3">Unannotated protein</fullName>
    </submittedName>
</protein>
<gene>
    <name evidence="3" type="ORF">UFOPK2579_02839</name>
</gene>
<dbReference type="GO" id="GO:0046685">
    <property type="term" value="P:response to arsenic-containing substance"/>
    <property type="evidence" value="ECO:0007669"/>
    <property type="project" value="UniProtKB-KW"/>
</dbReference>
<dbReference type="AlphaFoldDB" id="A0A6J6SK24"/>
<evidence type="ECO:0000256" key="1">
    <source>
        <dbReference type="ARBA" id="ARBA00022849"/>
    </source>
</evidence>